<evidence type="ECO:0000256" key="1">
    <source>
        <dbReference type="SAM" id="MobiDB-lite"/>
    </source>
</evidence>
<feature type="compositionally biased region" description="Low complexity" evidence="1">
    <location>
        <begin position="1"/>
        <end position="18"/>
    </location>
</feature>
<dbReference type="RefSeq" id="XP_062756329.1">
    <property type="nucleotide sequence ID" value="XM_062899187.1"/>
</dbReference>
<dbReference type="Proteomes" id="UP001273209">
    <property type="component" value="Unassembled WGS sequence"/>
</dbReference>
<accession>A0AAE1J7B1</accession>
<proteinExistence type="predicted"/>
<gene>
    <name evidence="2" type="ORF">Triagg1_4749</name>
</gene>
<feature type="region of interest" description="Disordered" evidence="1">
    <location>
        <begin position="1"/>
        <end position="70"/>
    </location>
</feature>
<comment type="caution">
    <text evidence="2">The sequence shown here is derived from an EMBL/GenBank/DDBJ whole genome shotgun (WGS) entry which is preliminary data.</text>
</comment>
<protein>
    <recommendedName>
        <fullName evidence="4">NET domain-containing protein</fullName>
    </recommendedName>
</protein>
<organism evidence="2 3">
    <name type="scientific">Trichoderma aggressivum f. europaeum</name>
    <dbReference type="NCBI Taxonomy" id="173218"/>
    <lineage>
        <taxon>Eukaryota</taxon>
        <taxon>Fungi</taxon>
        <taxon>Dikarya</taxon>
        <taxon>Ascomycota</taxon>
        <taxon>Pezizomycotina</taxon>
        <taxon>Sordariomycetes</taxon>
        <taxon>Hypocreomycetidae</taxon>
        <taxon>Hypocreales</taxon>
        <taxon>Hypocreaceae</taxon>
        <taxon>Trichoderma</taxon>
    </lineage>
</organism>
<dbReference type="GeneID" id="87919091"/>
<evidence type="ECO:0000313" key="2">
    <source>
        <dbReference type="EMBL" id="KAK4075085.1"/>
    </source>
</evidence>
<keyword evidence="3" id="KW-1185">Reference proteome</keyword>
<dbReference type="AlphaFoldDB" id="A0AAE1J7B1"/>
<feature type="compositionally biased region" description="Low complexity" evidence="1">
    <location>
        <begin position="48"/>
        <end position="70"/>
    </location>
</feature>
<reference evidence="2" key="1">
    <citation type="submission" date="2023-11" db="EMBL/GenBank/DDBJ databases">
        <title>The genome sequences of three competitors of mushroom-forming fungi.</title>
        <authorList>
            <person name="Beijen E."/>
            <person name="Ohm R.A."/>
        </authorList>
    </citation>
    <scope>NUCLEOTIDE SEQUENCE</scope>
    <source>
        <strain evidence="2">CBS 100526</strain>
    </source>
</reference>
<sequence length="166" mass="18544">MADASSLPSSPVERSSSPLTMADDSSLPSLPMERSSSPFTTADDCLLPSSPAERSSSPISMSDDSSLPSSLLPDWLIERYGESISRRARQFDPMRLQIAVENLPREEDTQYIVGLIQMYKDSNTYIEDTMQEDGAFVVDLSTMPHGLSMKIWNYLMKTQLRRGIIE</sequence>
<evidence type="ECO:0008006" key="4">
    <source>
        <dbReference type="Google" id="ProtNLM"/>
    </source>
</evidence>
<dbReference type="EMBL" id="JAWRVG010000015">
    <property type="protein sequence ID" value="KAK4075085.1"/>
    <property type="molecule type" value="Genomic_DNA"/>
</dbReference>
<name>A0AAE1J7B1_9HYPO</name>
<evidence type="ECO:0000313" key="3">
    <source>
        <dbReference type="Proteomes" id="UP001273209"/>
    </source>
</evidence>